<keyword evidence="9" id="KW-1185">Reference proteome</keyword>
<evidence type="ECO:0000256" key="4">
    <source>
        <dbReference type="ARBA" id="ARBA00023163"/>
    </source>
</evidence>
<dbReference type="PROSITE" id="PS50982">
    <property type="entry name" value="MBD"/>
    <property type="match status" value="1"/>
</dbReference>
<feature type="region of interest" description="Disordered" evidence="6">
    <location>
        <begin position="215"/>
        <end position="309"/>
    </location>
</feature>
<dbReference type="GO" id="GO:0005634">
    <property type="term" value="C:nucleus"/>
    <property type="evidence" value="ECO:0007669"/>
    <property type="project" value="UniProtKB-SubCell"/>
</dbReference>
<dbReference type="Pfam" id="PF01429">
    <property type="entry name" value="MBD"/>
    <property type="match status" value="1"/>
</dbReference>
<dbReference type="PANTHER" id="PTHR33729:SF6">
    <property type="entry name" value="METHYL-CPG-BINDING DOMAIN-CONTAINING PROTEIN 11"/>
    <property type="match status" value="1"/>
</dbReference>
<dbReference type="InterPro" id="IPR039622">
    <property type="entry name" value="MBD10/11"/>
</dbReference>
<dbReference type="AlphaFoldDB" id="A0AAV7G585"/>
<feature type="compositionally biased region" description="Basic and acidic residues" evidence="6">
    <location>
        <begin position="289"/>
        <end position="309"/>
    </location>
</feature>
<feature type="compositionally biased region" description="Basic and acidic residues" evidence="6">
    <location>
        <begin position="219"/>
        <end position="245"/>
    </location>
</feature>
<feature type="compositionally biased region" description="Basic and acidic residues" evidence="6">
    <location>
        <begin position="71"/>
        <end position="94"/>
    </location>
</feature>
<dbReference type="PANTHER" id="PTHR33729">
    <property type="entry name" value="METHYL-CPG BINDING DOMAIN CONTAINING PROTEIN, EXPRESSED"/>
    <property type="match status" value="1"/>
</dbReference>
<feature type="compositionally biased region" description="Basic and acidic residues" evidence="6">
    <location>
        <begin position="262"/>
        <end position="278"/>
    </location>
</feature>
<keyword evidence="4" id="KW-0804">Transcription</keyword>
<feature type="compositionally biased region" description="Basic residues" evidence="6">
    <location>
        <begin position="95"/>
        <end position="108"/>
    </location>
</feature>
<name>A0AAV7G585_DENCH</name>
<comment type="subcellular location">
    <subcellularLocation>
        <location evidence="1">Nucleus</location>
    </subcellularLocation>
</comment>
<protein>
    <recommendedName>
        <fullName evidence="7">MBD domain-containing protein</fullName>
    </recommendedName>
</protein>
<feature type="compositionally biased region" description="Acidic residues" evidence="6">
    <location>
        <begin position="112"/>
        <end position="126"/>
    </location>
</feature>
<evidence type="ECO:0000256" key="6">
    <source>
        <dbReference type="SAM" id="MobiDB-lite"/>
    </source>
</evidence>
<proteinExistence type="predicted"/>
<comment type="caution">
    <text evidence="8">The sequence shown here is derived from an EMBL/GenBank/DDBJ whole genome shotgun (WGS) entry which is preliminary data.</text>
</comment>
<dbReference type="EMBL" id="JAGFBR010000017">
    <property type="protein sequence ID" value="KAH0451561.1"/>
    <property type="molecule type" value="Genomic_DNA"/>
</dbReference>
<feature type="region of interest" description="Disordered" evidence="6">
    <location>
        <begin position="1"/>
        <end position="147"/>
    </location>
</feature>
<sequence>MVEKESDSVELPAPAGWKKFIPKDGAPKRNGVSFISPTGEEIKNRKHLDRFLRSHPGGPSPAEFDWGYGDTPRRSVRIREKVKASESLEDDQPKKRQRKLNSSKGKRKTNSEDTEEEVDEAPESENPDTQAVESIVDAVMKDGEDVSAKEKIETAAKTINENNSTELVAEGKAIKNEEVKAEDADQDSAEIQEVVEKNEPKKLVVEEASKDLPVLSLHEATKDENSVVRENQEKLGVEEASKDEPVLSVPEVTEEENSVVRGDQEKLGVQDASKHVTEATEENSAVKEIQVDSKVSAHETQPNKDDLREEEVKNRTLFINNFNCEQKI</sequence>
<dbReference type="InterPro" id="IPR016177">
    <property type="entry name" value="DNA-bd_dom_sf"/>
</dbReference>
<organism evidence="8 9">
    <name type="scientific">Dendrobium chrysotoxum</name>
    <name type="common">Orchid</name>
    <dbReference type="NCBI Taxonomy" id="161865"/>
    <lineage>
        <taxon>Eukaryota</taxon>
        <taxon>Viridiplantae</taxon>
        <taxon>Streptophyta</taxon>
        <taxon>Embryophyta</taxon>
        <taxon>Tracheophyta</taxon>
        <taxon>Spermatophyta</taxon>
        <taxon>Magnoliopsida</taxon>
        <taxon>Liliopsida</taxon>
        <taxon>Asparagales</taxon>
        <taxon>Orchidaceae</taxon>
        <taxon>Epidendroideae</taxon>
        <taxon>Malaxideae</taxon>
        <taxon>Dendrobiinae</taxon>
        <taxon>Dendrobium</taxon>
    </lineage>
</organism>
<evidence type="ECO:0000259" key="7">
    <source>
        <dbReference type="PROSITE" id="PS50982"/>
    </source>
</evidence>
<keyword evidence="5" id="KW-0539">Nucleus</keyword>
<accession>A0AAV7G585</accession>
<gene>
    <name evidence="8" type="ORF">IEQ34_018860</name>
</gene>
<dbReference type="SUPFAM" id="SSF54171">
    <property type="entry name" value="DNA-binding domain"/>
    <property type="match status" value="1"/>
</dbReference>
<evidence type="ECO:0000256" key="3">
    <source>
        <dbReference type="ARBA" id="ARBA00023125"/>
    </source>
</evidence>
<feature type="domain" description="MBD" evidence="7">
    <location>
        <begin position="3"/>
        <end position="71"/>
    </location>
</feature>
<evidence type="ECO:0000256" key="2">
    <source>
        <dbReference type="ARBA" id="ARBA00023015"/>
    </source>
</evidence>
<dbReference type="GO" id="GO:0003677">
    <property type="term" value="F:DNA binding"/>
    <property type="evidence" value="ECO:0007669"/>
    <property type="project" value="UniProtKB-KW"/>
</dbReference>
<evidence type="ECO:0000313" key="9">
    <source>
        <dbReference type="Proteomes" id="UP000775213"/>
    </source>
</evidence>
<dbReference type="InterPro" id="IPR001739">
    <property type="entry name" value="Methyl_CpG_DNA-bd"/>
</dbReference>
<dbReference type="Proteomes" id="UP000775213">
    <property type="component" value="Unassembled WGS sequence"/>
</dbReference>
<evidence type="ECO:0000256" key="1">
    <source>
        <dbReference type="ARBA" id="ARBA00004123"/>
    </source>
</evidence>
<evidence type="ECO:0000256" key="5">
    <source>
        <dbReference type="ARBA" id="ARBA00023242"/>
    </source>
</evidence>
<evidence type="ECO:0000313" key="8">
    <source>
        <dbReference type="EMBL" id="KAH0451561.1"/>
    </source>
</evidence>
<keyword evidence="2" id="KW-0805">Transcription regulation</keyword>
<keyword evidence="3" id="KW-0238">DNA-binding</keyword>
<reference evidence="8 9" key="1">
    <citation type="journal article" date="2021" name="Hortic Res">
        <title>Chromosome-scale assembly of the Dendrobium chrysotoxum genome enhances the understanding of orchid evolution.</title>
        <authorList>
            <person name="Zhang Y."/>
            <person name="Zhang G.Q."/>
            <person name="Zhang D."/>
            <person name="Liu X.D."/>
            <person name="Xu X.Y."/>
            <person name="Sun W.H."/>
            <person name="Yu X."/>
            <person name="Zhu X."/>
            <person name="Wang Z.W."/>
            <person name="Zhao X."/>
            <person name="Zhong W.Y."/>
            <person name="Chen H."/>
            <person name="Yin W.L."/>
            <person name="Huang T."/>
            <person name="Niu S.C."/>
            <person name="Liu Z.J."/>
        </authorList>
    </citation>
    <scope>NUCLEOTIDE SEQUENCE [LARGE SCALE GENOMIC DNA]</scope>
    <source>
        <strain evidence="8">Lindl</strain>
    </source>
</reference>